<evidence type="ECO:0000256" key="1">
    <source>
        <dbReference type="SAM" id="MobiDB-lite"/>
    </source>
</evidence>
<name>B6U507_MAIZE</name>
<sequence length="105" mass="11571">MDGANVIVSLDVPRSTKNDTFSKNTSSDAEMPLPVGTCELVDRPSSENDMSEHTSFDGKRPADDRTLEENEMVMPGDEKTEVHYKRRKVLASEKQSSFSGATSTD</sequence>
<accession>B6U507</accession>
<feature type="region of interest" description="Disordered" evidence="1">
    <location>
        <begin position="14"/>
        <end position="33"/>
    </location>
</feature>
<dbReference type="EMBL" id="EU972322">
    <property type="protein sequence ID" value="ACG44440.1"/>
    <property type="molecule type" value="mRNA"/>
</dbReference>
<organism evidence="2">
    <name type="scientific">Zea mays</name>
    <name type="common">Maize</name>
    <dbReference type="NCBI Taxonomy" id="4577"/>
    <lineage>
        <taxon>Eukaryota</taxon>
        <taxon>Viridiplantae</taxon>
        <taxon>Streptophyta</taxon>
        <taxon>Embryophyta</taxon>
        <taxon>Tracheophyta</taxon>
        <taxon>Spermatophyta</taxon>
        <taxon>Magnoliopsida</taxon>
        <taxon>Liliopsida</taxon>
        <taxon>Poales</taxon>
        <taxon>Poaceae</taxon>
        <taxon>PACMAD clade</taxon>
        <taxon>Panicoideae</taxon>
        <taxon>Andropogonodae</taxon>
        <taxon>Andropogoneae</taxon>
        <taxon>Tripsacinae</taxon>
        <taxon>Zea</taxon>
    </lineage>
</organism>
<protein>
    <submittedName>
        <fullName evidence="2">Uncharacterized protein</fullName>
    </submittedName>
</protein>
<proteinExistence type="evidence at transcript level"/>
<reference evidence="2" key="1">
    <citation type="journal article" date="2009" name="Plant Mol. Biol.">
        <title>Insights into corn genes derived from large-scale cDNA sequencing.</title>
        <authorList>
            <person name="Alexandrov N.N."/>
            <person name="Brover V.V."/>
            <person name="Freidin S."/>
            <person name="Troukhan M.E."/>
            <person name="Tatarinova T.V."/>
            <person name="Zhang H."/>
            <person name="Swaller T.J."/>
            <person name="Lu Y.P."/>
            <person name="Bouck J."/>
            <person name="Flavell R.B."/>
            <person name="Feldmann K.A."/>
        </authorList>
    </citation>
    <scope>NUCLEOTIDE SEQUENCE</scope>
</reference>
<feature type="compositionally biased region" description="Polar residues" evidence="1">
    <location>
        <begin position="18"/>
        <end position="28"/>
    </location>
</feature>
<dbReference type="ExpressionAtlas" id="B6U507">
    <property type="expression patterns" value="baseline and differential"/>
</dbReference>
<evidence type="ECO:0000313" key="2">
    <source>
        <dbReference type="EMBL" id="ACG44440.1"/>
    </source>
</evidence>
<dbReference type="AlphaFoldDB" id="B6U507"/>
<feature type="region of interest" description="Disordered" evidence="1">
    <location>
        <begin position="42"/>
        <end position="65"/>
    </location>
</feature>